<dbReference type="Gene3D" id="1.25.40.10">
    <property type="entry name" value="Tetratricopeptide repeat domain"/>
    <property type="match status" value="4"/>
</dbReference>
<dbReference type="PANTHER" id="PTHR47926:SF545">
    <property type="entry name" value="PENTACOTRIPEPTIDE-REPEAT REGION OF PRORP DOMAIN-CONTAINING PROTEIN"/>
    <property type="match status" value="1"/>
</dbReference>
<dbReference type="Pfam" id="PF13041">
    <property type="entry name" value="PPR_2"/>
    <property type="match status" value="2"/>
</dbReference>
<dbReference type="PROSITE" id="PS51375">
    <property type="entry name" value="PPR"/>
    <property type="match status" value="7"/>
</dbReference>
<feature type="repeat" description="PPR" evidence="2">
    <location>
        <begin position="446"/>
        <end position="480"/>
    </location>
</feature>
<dbReference type="Proteomes" id="UP001153076">
    <property type="component" value="Unassembled WGS sequence"/>
</dbReference>
<name>A0A9Q1JRB8_9CARY</name>
<dbReference type="InterPro" id="IPR046960">
    <property type="entry name" value="PPR_At4g14850-like_plant"/>
</dbReference>
<dbReference type="FunFam" id="1.25.40.10:FF:000442">
    <property type="entry name" value="Pentatricopeptide repeat-containing protein At3g49710"/>
    <property type="match status" value="1"/>
</dbReference>
<evidence type="ECO:0000313" key="4">
    <source>
        <dbReference type="Proteomes" id="UP001153076"/>
    </source>
</evidence>
<feature type="repeat" description="PPR" evidence="2">
    <location>
        <begin position="219"/>
        <end position="249"/>
    </location>
</feature>
<feature type="repeat" description="PPR" evidence="2">
    <location>
        <begin position="481"/>
        <end position="515"/>
    </location>
</feature>
<evidence type="ECO:0008006" key="5">
    <source>
        <dbReference type="Google" id="ProtNLM"/>
    </source>
</evidence>
<dbReference type="AlphaFoldDB" id="A0A9Q1JRB8"/>
<dbReference type="EMBL" id="JAKOGI010000885">
    <property type="protein sequence ID" value="KAJ8429558.1"/>
    <property type="molecule type" value="Genomic_DNA"/>
</dbReference>
<dbReference type="Pfam" id="PF20431">
    <property type="entry name" value="E_motif"/>
    <property type="match status" value="1"/>
</dbReference>
<dbReference type="SUPFAM" id="SSF48452">
    <property type="entry name" value="TPR-like"/>
    <property type="match status" value="1"/>
</dbReference>
<dbReference type="FunFam" id="1.25.40.10:FF:000090">
    <property type="entry name" value="Pentatricopeptide repeat-containing protein, chloroplastic"/>
    <property type="match status" value="1"/>
</dbReference>
<feature type="repeat" description="PPR" evidence="2">
    <location>
        <begin position="118"/>
        <end position="152"/>
    </location>
</feature>
<reference evidence="3" key="1">
    <citation type="submission" date="2022-04" db="EMBL/GenBank/DDBJ databases">
        <title>Carnegiea gigantea Genome sequencing and assembly v2.</title>
        <authorList>
            <person name="Copetti D."/>
            <person name="Sanderson M.J."/>
            <person name="Burquez A."/>
            <person name="Wojciechowski M.F."/>
        </authorList>
    </citation>
    <scope>NUCLEOTIDE SEQUENCE</scope>
    <source>
        <strain evidence="3">SGP5-SGP5p</strain>
        <tissue evidence="3">Aerial part</tissue>
    </source>
</reference>
<protein>
    <recommendedName>
        <fullName evidence="5">Pentatricopeptide repeat-containing protein</fullName>
    </recommendedName>
</protein>
<dbReference type="Pfam" id="PF01535">
    <property type="entry name" value="PPR"/>
    <property type="match status" value="7"/>
</dbReference>
<evidence type="ECO:0000256" key="2">
    <source>
        <dbReference type="PROSITE-ProRule" id="PRU00708"/>
    </source>
</evidence>
<comment type="caution">
    <text evidence="3">The sequence shown here is derived from an EMBL/GenBank/DDBJ whole genome shotgun (WGS) entry which is preliminary data.</text>
</comment>
<evidence type="ECO:0000256" key="1">
    <source>
        <dbReference type="ARBA" id="ARBA00022737"/>
    </source>
</evidence>
<dbReference type="PANTHER" id="PTHR47926">
    <property type="entry name" value="PENTATRICOPEPTIDE REPEAT-CONTAINING PROTEIN"/>
    <property type="match status" value="1"/>
</dbReference>
<proteinExistence type="predicted"/>
<feature type="repeat" description="PPR" evidence="2">
    <location>
        <begin position="250"/>
        <end position="284"/>
    </location>
</feature>
<accession>A0A9Q1JRB8</accession>
<feature type="repeat" description="PPR" evidence="2">
    <location>
        <begin position="343"/>
        <end position="377"/>
    </location>
</feature>
<evidence type="ECO:0000313" key="3">
    <source>
        <dbReference type="EMBL" id="KAJ8429558.1"/>
    </source>
</evidence>
<dbReference type="InterPro" id="IPR046848">
    <property type="entry name" value="E_motif"/>
</dbReference>
<gene>
    <name evidence="3" type="ORF">Cgig2_008390</name>
</gene>
<dbReference type="GO" id="GO:0003723">
    <property type="term" value="F:RNA binding"/>
    <property type="evidence" value="ECO:0007669"/>
    <property type="project" value="InterPro"/>
</dbReference>
<dbReference type="GO" id="GO:0009451">
    <property type="term" value="P:RNA modification"/>
    <property type="evidence" value="ECO:0007669"/>
    <property type="project" value="InterPro"/>
</dbReference>
<organism evidence="3 4">
    <name type="scientific">Carnegiea gigantea</name>
    <dbReference type="NCBI Taxonomy" id="171969"/>
    <lineage>
        <taxon>Eukaryota</taxon>
        <taxon>Viridiplantae</taxon>
        <taxon>Streptophyta</taxon>
        <taxon>Embryophyta</taxon>
        <taxon>Tracheophyta</taxon>
        <taxon>Spermatophyta</taxon>
        <taxon>Magnoliopsida</taxon>
        <taxon>eudicotyledons</taxon>
        <taxon>Gunneridae</taxon>
        <taxon>Pentapetalae</taxon>
        <taxon>Caryophyllales</taxon>
        <taxon>Cactineae</taxon>
        <taxon>Cactaceae</taxon>
        <taxon>Cactoideae</taxon>
        <taxon>Echinocereeae</taxon>
        <taxon>Carnegiea</taxon>
    </lineage>
</organism>
<sequence length="626" mass="69843">MRLEIQVRNNFKSTFIEKPQRKDTTLAIVLRQDAFHHFKKGIAVLSSVVCMLLSQVNTALNKCLTVNQAKQVHAQIIVNNLRDLETHLVRQLVLSQRNFTPTIVYYAQSILHHAQDSDSFSWSCVIRSFAQHGQFKEVFALHVQMHNLGLPPTSFSISSTLRACARIPYKTAGVSIHAQVHKYDILQSVYVQTGLQDFYAKLGDMKAAKKVFDEISEKNVVSWNSMLAGYLKSGDLYMARQFFDEIPFKDTVSWNSMISGYARSGDMNMALSLFHHMPAKNFASWNAMISGYVECGKIDIARSFFDAMPQKNNISWITMISGHSKCGDLDSAKILFDLMPEKDVAAFNAMIACYAQNSHPKEAIDVFKELLERKLIGQPDKMTLSSIISACSQLGDLDFGSWIESYMKRIGIEVDDHLATALIDLYAKCGTIEKAYGLFHGLAKKDLVAYSAMILGCGINGKPHDAIMLFEEMLNANISPNLITFTGILTAYNHAGLIEEGYQCFNLMSKFGLVPGADHYGIIVDLLGRAGRLDEAYDLIKSMPIAPHCGVWGALLLACRLHNNVELGEVAAQHCFNLEAEKAGYAALLANIYASNERWDDVKRLRKSVNYLPASKIPGSSWVESN</sequence>
<keyword evidence="4" id="KW-1185">Reference proteome</keyword>
<keyword evidence="1" id="KW-0677">Repeat</keyword>
<dbReference type="NCBIfam" id="TIGR00756">
    <property type="entry name" value="PPR"/>
    <property type="match status" value="7"/>
</dbReference>
<dbReference type="InterPro" id="IPR002885">
    <property type="entry name" value="PPR_rpt"/>
</dbReference>
<dbReference type="InterPro" id="IPR011990">
    <property type="entry name" value="TPR-like_helical_dom_sf"/>
</dbReference>
<dbReference type="OrthoDB" id="185373at2759"/>
<feature type="repeat" description="PPR" evidence="2">
    <location>
        <begin position="312"/>
        <end position="342"/>
    </location>
</feature>